<dbReference type="GO" id="GO:0004519">
    <property type="term" value="F:endonuclease activity"/>
    <property type="evidence" value="ECO:0007669"/>
    <property type="project" value="InterPro"/>
</dbReference>
<evidence type="ECO:0000313" key="11">
    <source>
        <dbReference type="Proteomes" id="UP000547011"/>
    </source>
</evidence>
<dbReference type="InterPro" id="IPR020848">
    <property type="entry name" value="AP_endonuclease_F1_CS"/>
</dbReference>
<protein>
    <submittedName>
        <fullName evidence="10">Exodeoxyribonuclease-3</fullName>
        <ecNumber evidence="10">3.1.11.2</ecNumber>
    </submittedName>
</protein>
<evidence type="ECO:0000313" key="10">
    <source>
        <dbReference type="EMBL" id="MBB4051902.1"/>
    </source>
</evidence>
<feature type="binding site" evidence="7">
    <location>
        <position position="34"/>
    </location>
    <ligand>
        <name>Mg(2+)</name>
        <dbReference type="ChEBI" id="CHEBI:18420"/>
        <label>1</label>
    </ligand>
</feature>
<dbReference type="EMBL" id="JACIEW010000003">
    <property type="protein sequence ID" value="MBB4051902.1"/>
    <property type="molecule type" value="Genomic_DNA"/>
</dbReference>
<evidence type="ECO:0000256" key="8">
    <source>
        <dbReference type="PIRSR" id="PIRSR604808-3"/>
    </source>
</evidence>
<evidence type="ECO:0000256" key="2">
    <source>
        <dbReference type="ARBA" id="ARBA00007092"/>
    </source>
</evidence>
<dbReference type="EC" id="3.1.11.2" evidence="10"/>
<gene>
    <name evidence="10" type="ORF">GGR20_001544</name>
</gene>
<accession>A0A7W6ILM3</accession>
<dbReference type="InterPro" id="IPR005135">
    <property type="entry name" value="Endo/exonuclease/phosphatase"/>
</dbReference>
<evidence type="ECO:0000256" key="3">
    <source>
        <dbReference type="ARBA" id="ARBA00022723"/>
    </source>
</evidence>
<dbReference type="InterPro" id="IPR020847">
    <property type="entry name" value="AP_endonuclease_F1_BS"/>
</dbReference>
<evidence type="ECO:0000256" key="1">
    <source>
        <dbReference type="ARBA" id="ARBA00001936"/>
    </source>
</evidence>
<keyword evidence="4 10" id="KW-0378">Hydrolase</keyword>
<comment type="caution">
    <text evidence="10">The sequence shown here is derived from an EMBL/GenBank/DDBJ whole genome shotgun (WGS) entry which is preliminary data.</text>
</comment>
<evidence type="ECO:0000256" key="5">
    <source>
        <dbReference type="ARBA" id="ARBA00022842"/>
    </source>
</evidence>
<reference evidence="10 11" key="1">
    <citation type="submission" date="2020-08" db="EMBL/GenBank/DDBJ databases">
        <title>Genomic Encyclopedia of Type Strains, Phase IV (KMG-IV): sequencing the most valuable type-strain genomes for metagenomic binning, comparative biology and taxonomic classification.</title>
        <authorList>
            <person name="Goeker M."/>
        </authorList>
    </citation>
    <scope>NUCLEOTIDE SEQUENCE [LARGE SCALE GENOMIC DNA]</scope>
    <source>
        <strain evidence="10 11">DSM 23447</strain>
    </source>
</reference>
<feature type="binding site" evidence="7">
    <location>
        <position position="149"/>
    </location>
    <ligand>
        <name>Mg(2+)</name>
        <dbReference type="ChEBI" id="CHEBI:18420"/>
        <label>1</label>
    </ligand>
</feature>
<dbReference type="PROSITE" id="PS00728">
    <property type="entry name" value="AP_NUCLEASE_F1_3"/>
    <property type="match status" value="1"/>
</dbReference>
<dbReference type="InterPro" id="IPR036691">
    <property type="entry name" value="Endo/exonu/phosph_ase_sf"/>
</dbReference>
<dbReference type="InterPro" id="IPR004808">
    <property type="entry name" value="AP_endonuc_1"/>
</dbReference>
<dbReference type="Pfam" id="PF03372">
    <property type="entry name" value="Exo_endo_phos"/>
    <property type="match status" value="1"/>
</dbReference>
<dbReference type="AlphaFoldDB" id="A0A7W6ILM3"/>
<keyword evidence="3 7" id="KW-0479">Metal-binding</keyword>
<dbReference type="GO" id="GO:0008311">
    <property type="term" value="F:double-stranded DNA 3'-5' DNA exonuclease activity"/>
    <property type="evidence" value="ECO:0007669"/>
    <property type="project" value="UniProtKB-EC"/>
</dbReference>
<proteinExistence type="inferred from homology"/>
<sequence>MKIATFNINGINRRLPNLMAWLAEAAPDIVCLQELKATDKQFPASALADAGYEAVWKGEASWNGVAILVRDSTPVLTRDALPGAGDDHQARYIEAACNGVIVGCLYAPNGNPRPGPKFDYKLAWTQRLVEHALELWSSDLPVVLAGDFNIVPEPRDIYETTSYKDNALVQPESRALYQQLLDQGWADAIRCKHPEATVYTFWDYRRNRWQRNAGLRLDHLLLSGSLAGKLKQAGVDKFVRGADGASDHAPVWVRLR</sequence>
<comment type="cofactor">
    <cofactor evidence="1">
        <name>Mn(2+)</name>
        <dbReference type="ChEBI" id="CHEBI:29035"/>
    </cofactor>
</comment>
<feature type="active site" description="Proton acceptor" evidence="6">
    <location>
        <position position="248"/>
    </location>
</feature>
<evidence type="ECO:0000256" key="4">
    <source>
        <dbReference type="ARBA" id="ARBA00022801"/>
    </source>
</evidence>
<comment type="similarity">
    <text evidence="2">Belongs to the DNA repair enzymes AP/ExoA family.</text>
</comment>
<feature type="active site" description="Proton donor/acceptor" evidence="6">
    <location>
        <position position="147"/>
    </location>
</feature>
<dbReference type="CDD" id="cd09086">
    <property type="entry name" value="ExoIII-like_AP-endo"/>
    <property type="match status" value="1"/>
</dbReference>
<dbReference type="RefSeq" id="WP_183310637.1">
    <property type="nucleotide sequence ID" value="NZ_JACIEW010000003.1"/>
</dbReference>
<dbReference type="Gene3D" id="3.60.10.10">
    <property type="entry name" value="Endonuclease/exonuclease/phosphatase"/>
    <property type="match status" value="1"/>
</dbReference>
<feature type="site" description="Important for catalytic activity" evidence="8">
    <location>
        <position position="218"/>
    </location>
</feature>
<evidence type="ECO:0000256" key="7">
    <source>
        <dbReference type="PIRSR" id="PIRSR604808-2"/>
    </source>
</evidence>
<dbReference type="GO" id="GO:0046872">
    <property type="term" value="F:metal ion binding"/>
    <property type="evidence" value="ECO:0007669"/>
    <property type="project" value="UniProtKB-KW"/>
</dbReference>
<feature type="site" description="Interaction with DNA substrate" evidence="8">
    <location>
        <position position="248"/>
    </location>
</feature>
<dbReference type="PANTHER" id="PTHR43250">
    <property type="entry name" value="EXODEOXYRIBONUCLEASE III"/>
    <property type="match status" value="1"/>
</dbReference>
<name>A0A7W6ILM3_9HYPH</name>
<dbReference type="PROSITE" id="PS00726">
    <property type="entry name" value="AP_NUCLEASE_F1_1"/>
    <property type="match status" value="1"/>
</dbReference>
<evidence type="ECO:0000259" key="9">
    <source>
        <dbReference type="Pfam" id="PF03372"/>
    </source>
</evidence>
<comment type="cofactor">
    <cofactor evidence="7">
        <name>Mg(2+)</name>
        <dbReference type="ChEBI" id="CHEBI:18420"/>
    </cofactor>
    <cofactor evidence="7">
        <name>Mn(2+)</name>
        <dbReference type="ChEBI" id="CHEBI:29035"/>
    </cofactor>
    <text evidence="7">Probably binds two magnesium or manganese ions per subunit.</text>
</comment>
<feature type="site" description="Transition state stabilizer" evidence="8">
    <location>
        <position position="149"/>
    </location>
</feature>
<dbReference type="PROSITE" id="PS51435">
    <property type="entry name" value="AP_NUCLEASE_F1_4"/>
    <property type="match status" value="1"/>
</dbReference>
<feature type="binding site" evidence="7">
    <location>
        <position position="147"/>
    </location>
    <ligand>
        <name>Mg(2+)</name>
        <dbReference type="ChEBI" id="CHEBI:18420"/>
        <label>1</label>
    </ligand>
</feature>
<organism evidence="10 11">
    <name type="scientific">Devosia subaequoris</name>
    <dbReference type="NCBI Taxonomy" id="395930"/>
    <lineage>
        <taxon>Bacteria</taxon>
        <taxon>Pseudomonadati</taxon>
        <taxon>Pseudomonadota</taxon>
        <taxon>Alphaproteobacteria</taxon>
        <taxon>Hyphomicrobiales</taxon>
        <taxon>Devosiaceae</taxon>
        <taxon>Devosia</taxon>
    </lineage>
</organism>
<dbReference type="SUPFAM" id="SSF56219">
    <property type="entry name" value="DNase I-like"/>
    <property type="match status" value="1"/>
</dbReference>
<feature type="active site" evidence="6">
    <location>
        <position position="106"/>
    </location>
</feature>
<feature type="domain" description="Endonuclease/exonuclease/phosphatase" evidence="9">
    <location>
        <begin position="4"/>
        <end position="248"/>
    </location>
</feature>
<keyword evidence="7" id="KW-0464">Manganese</keyword>
<dbReference type="NCBIfam" id="TIGR00633">
    <property type="entry name" value="xth"/>
    <property type="match status" value="1"/>
</dbReference>
<dbReference type="InterPro" id="IPR037493">
    <property type="entry name" value="ExoIII-like"/>
</dbReference>
<dbReference type="GO" id="GO:0003677">
    <property type="term" value="F:DNA binding"/>
    <property type="evidence" value="ECO:0007669"/>
    <property type="project" value="InterPro"/>
</dbReference>
<evidence type="ECO:0000256" key="6">
    <source>
        <dbReference type="PIRSR" id="PIRSR604808-1"/>
    </source>
</evidence>
<feature type="binding site" evidence="7">
    <location>
        <position position="248"/>
    </location>
    <ligand>
        <name>Mg(2+)</name>
        <dbReference type="ChEBI" id="CHEBI:18420"/>
        <label>1</label>
    </ligand>
</feature>
<keyword evidence="11" id="KW-1185">Reference proteome</keyword>
<feature type="binding site" evidence="7">
    <location>
        <position position="247"/>
    </location>
    <ligand>
        <name>Mg(2+)</name>
        <dbReference type="ChEBI" id="CHEBI:18420"/>
        <label>1</label>
    </ligand>
</feature>
<feature type="binding site" evidence="7">
    <location>
        <position position="7"/>
    </location>
    <ligand>
        <name>Mg(2+)</name>
        <dbReference type="ChEBI" id="CHEBI:18420"/>
        <label>1</label>
    </ligand>
</feature>
<keyword evidence="5 7" id="KW-0460">Magnesium</keyword>
<dbReference type="PANTHER" id="PTHR43250:SF1">
    <property type="entry name" value="EXODEOXYRIBONUCLEASE III"/>
    <property type="match status" value="1"/>
</dbReference>
<dbReference type="NCBIfam" id="TIGR00195">
    <property type="entry name" value="exoDNase_III"/>
    <property type="match status" value="1"/>
</dbReference>
<dbReference type="GO" id="GO:0006281">
    <property type="term" value="P:DNA repair"/>
    <property type="evidence" value="ECO:0007669"/>
    <property type="project" value="InterPro"/>
</dbReference>
<dbReference type="Proteomes" id="UP000547011">
    <property type="component" value="Unassembled WGS sequence"/>
</dbReference>